<accession>A0A261TVL1</accession>
<dbReference type="Pfam" id="PF01965">
    <property type="entry name" value="DJ-1_PfpI"/>
    <property type="match status" value="1"/>
</dbReference>
<dbReference type="SUPFAM" id="SSF52317">
    <property type="entry name" value="Class I glutamine amidotransferase-like"/>
    <property type="match status" value="1"/>
</dbReference>
<dbReference type="InterPro" id="IPR052158">
    <property type="entry name" value="INH-QAR"/>
</dbReference>
<keyword evidence="1" id="KW-0805">Transcription regulation</keyword>
<dbReference type="InterPro" id="IPR018060">
    <property type="entry name" value="HTH_AraC"/>
</dbReference>
<dbReference type="InterPro" id="IPR002818">
    <property type="entry name" value="DJ-1/PfpI"/>
</dbReference>
<feature type="domain" description="HTH araC/xylS-type" evidence="3">
    <location>
        <begin position="220"/>
        <end position="318"/>
    </location>
</feature>
<dbReference type="InterPro" id="IPR009057">
    <property type="entry name" value="Homeodomain-like_sf"/>
</dbReference>
<evidence type="ECO:0000313" key="5">
    <source>
        <dbReference type="Proteomes" id="UP000216913"/>
    </source>
</evidence>
<dbReference type="Proteomes" id="UP000216913">
    <property type="component" value="Unassembled WGS sequence"/>
</dbReference>
<evidence type="ECO:0000256" key="2">
    <source>
        <dbReference type="ARBA" id="ARBA00023163"/>
    </source>
</evidence>
<proteinExistence type="predicted"/>
<evidence type="ECO:0000256" key="1">
    <source>
        <dbReference type="ARBA" id="ARBA00023015"/>
    </source>
</evidence>
<evidence type="ECO:0000313" key="4">
    <source>
        <dbReference type="EMBL" id="OZI53734.1"/>
    </source>
</evidence>
<keyword evidence="2" id="KW-0804">Transcription</keyword>
<dbReference type="PANTHER" id="PTHR43130:SF3">
    <property type="entry name" value="HTH-TYPE TRANSCRIPTIONAL REGULATOR RV1931C"/>
    <property type="match status" value="1"/>
</dbReference>
<dbReference type="RefSeq" id="WP_094799241.1">
    <property type="nucleotide sequence ID" value="NZ_NEVN01000004.1"/>
</dbReference>
<dbReference type="GO" id="GO:0003700">
    <property type="term" value="F:DNA-binding transcription factor activity"/>
    <property type="evidence" value="ECO:0007669"/>
    <property type="project" value="InterPro"/>
</dbReference>
<comment type="caution">
    <text evidence="4">The sequence shown here is derived from an EMBL/GenBank/DDBJ whole genome shotgun (WGS) entry which is preliminary data.</text>
</comment>
<dbReference type="SUPFAM" id="SSF46689">
    <property type="entry name" value="Homeodomain-like"/>
    <property type="match status" value="2"/>
</dbReference>
<dbReference type="Gene3D" id="3.40.50.880">
    <property type="match status" value="1"/>
</dbReference>
<name>A0A261TVL1_9BORD</name>
<protein>
    <submittedName>
        <fullName evidence="4">AraC family transcriptional regulator</fullName>
    </submittedName>
</protein>
<reference evidence="4 5" key="1">
    <citation type="submission" date="2017-05" db="EMBL/GenBank/DDBJ databases">
        <title>Complete and WGS of Bordetella genogroups.</title>
        <authorList>
            <person name="Spilker T."/>
            <person name="LiPuma J."/>
        </authorList>
    </citation>
    <scope>NUCLEOTIDE SEQUENCE [LARGE SCALE GENOMIC DNA]</scope>
    <source>
        <strain evidence="4 5">AU10456</strain>
    </source>
</reference>
<dbReference type="GO" id="GO:0043565">
    <property type="term" value="F:sequence-specific DNA binding"/>
    <property type="evidence" value="ECO:0007669"/>
    <property type="project" value="InterPro"/>
</dbReference>
<dbReference type="PANTHER" id="PTHR43130">
    <property type="entry name" value="ARAC-FAMILY TRANSCRIPTIONAL REGULATOR"/>
    <property type="match status" value="1"/>
</dbReference>
<dbReference type="PROSITE" id="PS01124">
    <property type="entry name" value="HTH_ARAC_FAMILY_2"/>
    <property type="match status" value="1"/>
</dbReference>
<dbReference type="AlphaFoldDB" id="A0A261TVL1"/>
<evidence type="ECO:0000259" key="3">
    <source>
        <dbReference type="PROSITE" id="PS01124"/>
    </source>
</evidence>
<gene>
    <name evidence="4" type="ORF">CAL25_07155</name>
</gene>
<dbReference type="Gene3D" id="1.10.10.60">
    <property type="entry name" value="Homeodomain-like"/>
    <property type="match status" value="1"/>
</dbReference>
<dbReference type="SMART" id="SM00342">
    <property type="entry name" value="HTH_ARAC"/>
    <property type="match status" value="1"/>
</dbReference>
<dbReference type="Pfam" id="PF12833">
    <property type="entry name" value="HTH_18"/>
    <property type="match status" value="1"/>
</dbReference>
<keyword evidence="5" id="KW-1185">Reference proteome</keyword>
<sequence>MKHIAMLLPARANVATLEIARQGFLAANEYLAAQGRPPGFAVRLVADTPTVAMDGGRYTVRADALLRDAPQADVCMVPPLQGDVPEAVQANGALIGWLAERYRAGGEVASLCVGAALPAAGGLLDGQRAVVHWVARNQYESMFPRVSWVSDRILWSERGLYTSGGAFSAAHLVLHLVEKYTDRDTAIWCAKYFQLDWSRSSQLPFAVFAGQKAHADGAVRAVQDDIESRYAERLTVEALADRHALGRRTLERRFRQATGASVVEYLQRVRVEVAKKQLETTRKSVAEVMYEVGYSDTKAFRDTFNKYSGMSPVDYRERYV</sequence>
<organism evidence="4 5">
    <name type="scientific">Bordetella genomosp. 5</name>
    <dbReference type="NCBI Taxonomy" id="1395608"/>
    <lineage>
        <taxon>Bacteria</taxon>
        <taxon>Pseudomonadati</taxon>
        <taxon>Pseudomonadota</taxon>
        <taxon>Betaproteobacteria</taxon>
        <taxon>Burkholderiales</taxon>
        <taxon>Alcaligenaceae</taxon>
        <taxon>Bordetella</taxon>
    </lineage>
</organism>
<dbReference type="InterPro" id="IPR029062">
    <property type="entry name" value="Class_I_gatase-like"/>
</dbReference>
<dbReference type="OrthoDB" id="8543772at2"/>
<dbReference type="EMBL" id="NEVP01000004">
    <property type="protein sequence ID" value="OZI53734.1"/>
    <property type="molecule type" value="Genomic_DNA"/>
</dbReference>